<dbReference type="EMBL" id="KV921286">
    <property type="protein sequence ID" value="ORE20915.1"/>
    <property type="molecule type" value="Genomic_DNA"/>
</dbReference>
<proteinExistence type="predicted"/>
<protein>
    <submittedName>
        <fullName evidence="1">Uncharacterized protein</fullName>
    </submittedName>
</protein>
<dbReference type="VEuPathDB" id="FungiDB:BCV72DRAFT_202599"/>
<evidence type="ECO:0000313" key="1">
    <source>
        <dbReference type="EMBL" id="ORE20915.1"/>
    </source>
</evidence>
<organism evidence="1 2">
    <name type="scientific">Rhizopus microsporus</name>
    <dbReference type="NCBI Taxonomy" id="58291"/>
    <lineage>
        <taxon>Eukaryota</taxon>
        <taxon>Fungi</taxon>
        <taxon>Fungi incertae sedis</taxon>
        <taxon>Mucoromycota</taxon>
        <taxon>Mucoromycotina</taxon>
        <taxon>Mucoromycetes</taxon>
        <taxon>Mucorales</taxon>
        <taxon>Mucorineae</taxon>
        <taxon>Rhizopodaceae</taxon>
        <taxon>Rhizopus</taxon>
    </lineage>
</organism>
<reference evidence="1 2" key="1">
    <citation type="journal article" date="2016" name="Proc. Natl. Acad. Sci. U.S.A.">
        <title>Lipid metabolic changes in an early divergent fungus govern the establishment of a mutualistic symbiosis with endobacteria.</title>
        <authorList>
            <person name="Lastovetsky O.A."/>
            <person name="Gaspar M.L."/>
            <person name="Mondo S.J."/>
            <person name="LaButti K.M."/>
            <person name="Sandor L."/>
            <person name="Grigoriev I.V."/>
            <person name="Henry S.A."/>
            <person name="Pawlowska T.E."/>
        </authorList>
    </citation>
    <scope>NUCLEOTIDE SEQUENCE [LARGE SCALE GENOMIC DNA]</scope>
    <source>
        <strain evidence="1 2">ATCC 11559</strain>
    </source>
</reference>
<dbReference type="AlphaFoldDB" id="A0A1X0S9D6"/>
<name>A0A1X0S9D6_RHIZD</name>
<evidence type="ECO:0000313" key="2">
    <source>
        <dbReference type="Proteomes" id="UP000242381"/>
    </source>
</evidence>
<dbReference type="Proteomes" id="UP000242381">
    <property type="component" value="Unassembled WGS sequence"/>
</dbReference>
<sequence length="183" mass="20991">MFEIYNCFSGAFSFASRIVRHPLSKKAFLTTYRALKKLTPILADALFEVIFLLVEKSADTLKALAGHTCSIGLRMASFNHFKLPSIMSLYMSSLLSKWFRRQLMYLLNTPGQFLRLRTYSSHVFLVKEFNSPLDGYIHILSKSKFKEDESPAIEATCSNISSPMKPTCPPSSMTWHFNMVEYY</sequence>
<accession>A0A1X0S9D6</accession>
<gene>
    <name evidence="1" type="ORF">BCV71DRAFT_232703</name>
</gene>